<dbReference type="Proteomes" id="UP000245999">
    <property type="component" value="Chromosome"/>
</dbReference>
<keyword evidence="1" id="KW-1133">Transmembrane helix</keyword>
<dbReference type="EMBL" id="CP029145">
    <property type="protein sequence ID" value="AWM31532.1"/>
    <property type="molecule type" value="Genomic_DNA"/>
</dbReference>
<accession>A0A2Z3GI46</accession>
<reference evidence="3" key="1">
    <citation type="submission" date="2018-04" db="EMBL/GenBank/DDBJ databases">
        <title>Complete genome of Antarctic heterotrophic bacterium Hymenobacter nivis.</title>
        <authorList>
            <person name="Terashima M."/>
        </authorList>
    </citation>
    <scope>NUCLEOTIDE SEQUENCE [LARGE SCALE GENOMIC DNA]</scope>
    <source>
        <strain evidence="3">NBRC 111535</strain>
    </source>
</reference>
<sequence>MVAVLTFIRYPYLRLVARADLLPELFIAPKGLISVLLFYSIPAPLPVSEVSQTLMFLIIPLTGMLMLVGLELVPKGVPLEAEV</sequence>
<dbReference type="RefSeq" id="WP_109652272.1">
    <property type="nucleotide sequence ID" value="NZ_CP029145.1"/>
</dbReference>
<dbReference type="KEGG" id="hnv:DDQ68_01240"/>
<evidence type="ECO:0000313" key="3">
    <source>
        <dbReference type="Proteomes" id="UP000245999"/>
    </source>
</evidence>
<keyword evidence="1" id="KW-0472">Membrane</keyword>
<feature type="transmembrane region" description="Helical" evidence="1">
    <location>
        <begin position="21"/>
        <end position="41"/>
    </location>
</feature>
<keyword evidence="1" id="KW-0812">Transmembrane</keyword>
<gene>
    <name evidence="2" type="ORF">DDQ68_01240</name>
</gene>
<feature type="transmembrane region" description="Helical" evidence="1">
    <location>
        <begin position="53"/>
        <end position="73"/>
    </location>
</feature>
<protein>
    <submittedName>
        <fullName evidence="2">Uncharacterized protein</fullName>
    </submittedName>
</protein>
<evidence type="ECO:0000256" key="1">
    <source>
        <dbReference type="SAM" id="Phobius"/>
    </source>
</evidence>
<name>A0A2Z3GI46_9BACT</name>
<keyword evidence="3" id="KW-1185">Reference proteome</keyword>
<evidence type="ECO:0000313" key="2">
    <source>
        <dbReference type="EMBL" id="AWM31532.1"/>
    </source>
</evidence>
<proteinExistence type="predicted"/>
<organism evidence="2 3">
    <name type="scientific">Hymenobacter nivis</name>
    <dbReference type="NCBI Taxonomy" id="1850093"/>
    <lineage>
        <taxon>Bacteria</taxon>
        <taxon>Pseudomonadati</taxon>
        <taxon>Bacteroidota</taxon>
        <taxon>Cytophagia</taxon>
        <taxon>Cytophagales</taxon>
        <taxon>Hymenobacteraceae</taxon>
        <taxon>Hymenobacter</taxon>
    </lineage>
</organism>
<dbReference type="AlphaFoldDB" id="A0A2Z3GI46"/>
<dbReference type="OrthoDB" id="643057at2"/>